<dbReference type="PRINTS" id="PR00320">
    <property type="entry name" value="GPROTEINBRPT"/>
</dbReference>
<comment type="similarity">
    <text evidence="6">Belongs to the WD repeat WDR12/YTM1 family.</text>
</comment>
<dbReference type="GO" id="GO:0000463">
    <property type="term" value="P:maturation of LSU-rRNA from tricistronic rRNA transcript (SSU-rRNA, 5.8S rRNA, LSU-rRNA)"/>
    <property type="evidence" value="ECO:0007669"/>
    <property type="project" value="UniProtKB-UniRule"/>
</dbReference>
<proteinExistence type="inferred from homology"/>
<dbReference type="InterPro" id="IPR028599">
    <property type="entry name" value="WDR12/Ytm1"/>
</dbReference>
<comment type="function">
    <text evidence="6">Required for maturation of ribosomal RNAs and formation of the large ribosomal subunit.</text>
</comment>
<feature type="repeat" description="WD" evidence="7">
    <location>
        <begin position="174"/>
        <end position="205"/>
    </location>
</feature>
<dbReference type="PROSITE" id="PS00678">
    <property type="entry name" value="WD_REPEATS_1"/>
    <property type="match status" value="2"/>
</dbReference>
<dbReference type="GO" id="GO:0043021">
    <property type="term" value="F:ribonucleoprotein complex binding"/>
    <property type="evidence" value="ECO:0007669"/>
    <property type="project" value="UniProtKB-UniRule"/>
</dbReference>
<dbReference type="InterPro" id="IPR019775">
    <property type="entry name" value="WD40_repeat_CS"/>
</dbReference>
<reference evidence="8" key="1">
    <citation type="submission" date="2018-02" db="EMBL/GenBank/DDBJ databases">
        <authorList>
            <person name="Cohen D.B."/>
            <person name="Kent A.D."/>
        </authorList>
    </citation>
    <scope>NUCLEOTIDE SEQUENCE</scope>
</reference>
<dbReference type="EMBL" id="OIVN01004113">
    <property type="protein sequence ID" value="SPD15564.1"/>
    <property type="molecule type" value="Genomic_DNA"/>
</dbReference>
<dbReference type="InterPro" id="IPR001680">
    <property type="entry name" value="WD40_rpt"/>
</dbReference>
<evidence type="ECO:0000256" key="3">
    <source>
        <dbReference type="ARBA" id="ARBA00022574"/>
    </source>
</evidence>
<evidence type="ECO:0000256" key="4">
    <source>
        <dbReference type="ARBA" id="ARBA00022737"/>
    </source>
</evidence>
<feature type="repeat" description="WD" evidence="7">
    <location>
        <begin position="327"/>
        <end position="369"/>
    </location>
</feature>
<dbReference type="Pfam" id="PF00400">
    <property type="entry name" value="WD40"/>
    <property type="match status" value="6"/>
</dbReference>
<dbReference type="InterPro" id="IPR020472">
    <property type="entry name" value="WD40_PAC1"/>
</dbReference>
<dbReference type="GO" id="GO:0005730">
    <property type="term" value="C:nucleolus"/>
    <property type="evidence" value="ECO:0007669"/>
    <property type="project" value="UniProtKB-SubCell"/>
</dbReference>
<feature type="repeat" description="WD" evidence="7">
    <location>
        <begin position="119"/>
        <end position="164"/>
    </location>
</feature>
<keyword evidence="4" id="KW-0677">Repeat</keyword>
<accession>A0A2N9HV36</accession>
<evidence type="ECO:0000313" key="8">
    <source>
        <dbReference type="EMBL" id="SPD15564.1"/>
    </source>
</evidence>
<dbReference type="SMART" id="SM00320">
    <property type="entry name" value="WD40"/>
    <property type="match status" value="7"/>
</dbReference>
<comment type="subcellular location">
    <subcellularLocation>
        <location evidence="6">Nucleus</location>
        <location evidence="6">Nucleolus</location>
    </subcellularLocation>
    <subcellularLocation>
        <location evidence="6">Nucleus</location>
        <location evidence="6">Nucleoplasm</location>
    </subcellularLocation>
</comment>
<dbReference type="GO" id="GO:0005654">
    <property type="term" value="C:nucleoplasm"/>
    <property type="evidence" value="ECO:0007669"/>
    <property type="project" value="UniProtKB-SubCell"/>
</dbReference>
<protein>
    <recommendedName>
        <fullName evidence="6">Ribosome biogenesis protein WDR12 homolog</fullName>
    </recommendedName>
</protein>
<dbReference type="SUPFAM" id="SSF50978">
    <property type="entry name" value="WD40 repeat-like"/>
    <property type="match status" value="1"/>
</dbReference>
<dbReference type="AlphaFoldDB" id="A0A2N9HV36"/>
<dbReference type="GO" id="GO:0030687">
    <property type="term" value="C:preribosome, large subunit precursor"/>
    <property type="evidence" value="ECO:0007669"/>
    <property type="project" value="UniProtKB-UniRule"/>
</dbReference>
<dbReference type="PANTHER" id="PTHR19855:SF11">
    <property type="entry name" value="RIBOSOME BIOGENESIS PROTEIN WDR12"/>
    <property type="match status" value="1"/>
</dbReference>
<dbReference type="InterPro" id="IPR015943">
    <property type="entry name" value="WD40/YVTN_repeat-like_dom_sf"/>
</dbReference>
<evidence type="ECO:0000256" key="6">
    <source>
        <dbReference type="HAMAP-Rule" id="MF_03029"/>
    </source>
</evidence>
<evidence type="ECO:0000256" key="2">
    <source>
        <dbReference type="ARBA" id="ARBA00022552"/>
    </source>
</evidence>
<dbReference type="PROSITE" id="PS50294">
    <property type="entry name" value="WD_REPEATS_REGION"/>
    <property type="match status" value="4"/>
</dbReference>
<organism evidence="8">
    <name type="scientific">Fagus sylvatica</name>
    <name type="common">Beechnut</name>
    <dbReference type="NCBI Taxonomy" id="28930"/>
    <lineage>
        <taxon>Eukaryota</taxon>
        <taxon>Viridiplantae</taxon>
        <taxon>Streptophyta</taxon>
        <taxon>Embryophyta</taxon>
        <taxon>Tracheophyta</taxon>
        <taxon>Spermatophyta</taxon>
        <taxon>Magnoliopsida</taxon>
        <taxon>eudicotyledons</taxon>
        <taxon>Gunneridae</taxon>
        <taxon>Pentapetalae</taxon>
        <taxon>rosids</taxon>
        <taxon>fabids</taxon>
        <taxon>Fagales</taxon>
        <taxon>Fagaceae</taxon>
        <taxon>Fagus</taxon>
    </lineage>
</organism>
<dbReference type="GO" id="GO:0000466">
    <property type="term" value="P:maturation of 5.8S rRNA from tricistronic rRNA transcript (SSU-rRNA, 5.8S rRNA, LSU-rRNA)"/>
    <property type="evidence" value="ECO:0007669"/>
    <property type="project" value="UniProtKB-UniRule"/>
</dbReference>
<evidence type="ECO:0000256" key="5">
    <source>
        <dbReference type="ARBA" id="ARBA00023242"/>
    </source>
</evidence>
<dbReference type="FunFam" id="2.130.10.10:FF:000399">
    <property type="entry name" value="Ribosome biogenesis protein WDR12 homolog"/>
    <property type="match status" value="1"/>
</dbReference>
<evidence type="ECO:0000256" key="7">
    <source>
        <dbReference type="PROSITE-ProRule" id="PRU00221"/>
    </source>
</evidence>
<keyword evidence="2 6" id="KW-0698">rRNA processing</keyword>
<feature type="repeat" description="WD" evidence="7">
    <location>
        <begin position="241"/>
        <end position="281"/>
    </location>
</feature>
<dbReference type="InterPro" id="IPR036322">
    <property type="entry name" value="WD40_repeat_dom_sf"/>
</dbReference>
<dbReference type="CDD" id="cd00200">
    <property type="entry name" value="WD40"/>
    <property type="match status" value="1"/>
</dbReference>
<dbReference type="Gene3D" id="2.130.10.10">
    <property type="entry name" value="YVTN repeat-like/Quinoprotein amine dehydrogenase"/>
    <property type="match status" value="1"/>
</dbReference>
<keyword evidence="3 7" id="KW-0853">WD repeat</keyword>
<dbReference type="PROSITE" id="PS50082">
    <property type="entry name" value="WD_REPEATS_2"/>
    <property type="match status" value="4"/>
</dbReference>
<dbReference type="HAMAP" id="MF_03029">
    <property type="entry name" value="WDR12"/>
    <property type="match status" value="1"/>
</dbReference>
<keyword evidence="5 6" id="KW-0539">Nucleus</keyword>
<keyword evidence="1 6" id="KW-0690">Ribosome biogenesis</keyword>
<gene>
    <name evidence="8" type="ORF">FSB_LOCUS43446</name>
</gene>
<name>A0A2N9HV36_FAGSY</name>
<evidence type="ECO:0000256" key="1">
    <source>
        <dbReference type="ARBA" id="ARBA00022517"/>
    </source>
</evidence>
<dbReference type="PANTHER" id="PTHR19855">
    <property type="entry name" value="WD40 REPEAT PROTEIN 12, 37"/>
    <property type="match status" value="1"/>
</dbReference>
<sequence>MDIDTNAEEENSRRVQVRFITKLKPPLKVAPTSIAIPSNLTSSVRMSLDNFLLAKAISAEKILEIEYIKAVAPTKHEEPSFHDDWVSALDGSDPRFIVTGCYDGLARVWKAAGVCTHVLEGHSDGVTSVRVIESKGGEGVTVATASKDRTLRLWKFDTEESVNYPMKIRAFKILRGHGGSVQCVAAKKSGDMVCSGSWDCTINLWRTNELDNDGDLVSVKKRKVNDQADESQLEGEAVSTLVGHTQSVSSLAWPEHKTIYSASWDHSVRLWDVETGKDTSDIFCGKVLRCLDVGGESSALIAGGGSDPVLRIWDPRKPGTSAPVFQFSSHTSWVSACKWHNKSWFHLVSASYDGKVMLWDLRTAWPLAVIESHEDKVLCADWWKGDSVISGGADSKLCISSGIYVP</sequence>